<gene>
    <name evidence="7" type="ORF">JOF53_003368</name>
</gene>
<evidence type="ECO:0000256" key="2">
    <source>
        <dbReference type="ARBA" id="ARBA00022692"/>
    </source>
</evidence>
<dbReference type="Proteomes" id="UP001519363">
    <property type="component" value="Unassembled WGS sequence"/>
</dbReference>
<protein>
    <submittedName>
        <fullName evidence="7">Membrane protein</fullName>
    </submittedName>
</protein>
<evidence type="ECO:0000259" key="6">
    <source>
        <dbReference type="Pfam" id="PF02656"/>
    </source>
</evidence>
<comment type="caution">
    <text evidence="7">The sequence shown here is derived from an EMBL/GenBank/DDBJ whole genome shotgun (WGS) entry which is preliminary data.</text>
</comment>
<name>A0ABS5AD51_9PSEU</name>
<evidence type="ECO:0000313" key="8">
    <source>
        <dbReference type="Proteomes" id="UP001519363"/>
    </source>
</evidence>
<feature type="transmembrane region" description="Helical" evidence="5">
    <location>
        <begin position="81"/>
        <end position="102"/>
    </location>
</feature>
<keyword evidence="2 5" id="KW-0812">Transmembrane</keyword>
<organism evidence="7 8">
    <name type="scientific">Crossiella equi</name>
    <dbReference type="NCBI Taxonomy" id="130796"/>
    <lineage>
        <taxon>Bacteria</taxon>
        <taxon>Bacillati</taxon>
        <taxon>Actinomycetota</taxon>
        <taxon>Actinomycetes</taxon>
        <taxon>Pseudonocardiales</taxon>
        <taxon>Pseudonocardiaceae</taxon>
        <taxon>Crossiella</taxon>
    </lineage>
</organism>
<keyword evidence="3 5" id="KW-1133">Transmembrane helix</keyword>
<dbReference type="Pfam" id="PF02656">
    <property type="entry name" value="DUF202"/>
    <property type="match status" value="1"/>
</dbReference>
<evidence type="ECO:0000313" key="7">
    <source>
        <dbReference type="EMBL" id="MBP2474496.1"/>
    </source>
</evidence>
<feature type="transmembrane region" description="Helical" evidence="5">
    <location>
        <begin position="38"/>
        <end position="60"/>
    </location>
</feature>
<accession>A0ABS5AD51</accession>
<evidence type="ECO:0000256" key="1">
    <source>
        <dbReference type="ARBA" id="ARBA00004127"/>
    </source>
</evidence>
<evidence type="ECO:0000256" key="3">
    <source>
        <dbReference type="ARBA" id="ARBA00022989"/>
    </source>
</evidence>
<evidence type="ECO:0000256" key="4">
    <source>
        <dbReference type="ARBA" id="ARBA00023136"/>
    </source>
</evidence>
<evidence type="ECO:0000256" key="5">
    <source>
        <dbReference type="SAM" id="Phobius"/>
    </source>
</evidence>
<feature type="domain" description="DUF202" evidence="6">
    <location>
        <begin position="3"/>
        <end position="57"/>
    </location>
</feature>
<comment type="subcellular location">
    <subcellularLocation>
        <location evidence="1">Endomembrane system</location>
        <topology evidence="1">Multi-pass membrane protein</topology>
    </subcellularLocation>
</comment>
<feature type="transmembrane region" description="Helical" evidence="5">
    <location>
        <begin position="12"/>
        <end position="32"/>
    </location>
</feature>
<keyword evidence="4 5" id="KW-0472">Membrane</keyword>
<dbReference type="EMBL" id="JAGIOO010000001">
    <property type="protein sequence ID" value="MBP2474496.1"/>
    <property type="molecule type" value="Genomic_DNA"/>
</dbReference>
<keyword evidence="8" id="KW-1185">Reference proteome</keyword>
<reference evidence="7 8" key="1">
    <citation type="submission" date="2021-03" db="EMBL/GenBank/DDBJ databases">
        <title>Sequencing the genomes of 1000 actinobacteria strains.</title>
        <authorList>
            <person name="Klenk H.-P."/>
        </authorList>
    </citation>
    <scope>NUCLEOTIDE SEQUENCE [LARGE SCALE GENOMIC DNA]</scope>
    <source>
        <strain evidence="7 8">DSM 44580</strain>
    </source>
</reference>
<proteinExistence type="predicted"/>
<sequence>MSDPGLQPERTVLAWRRTLLAFLGAGLVLVRLAAHRSVLLAAVIVLVVAPVAGLVSWDLRRRYRLAYADLAGRSRQWTGRLPLLTSLFAVLLGSGALGYVLLG</sequence>
<dbReference type="RefSeq" id="WP_209707099.1">
    <property type="nucleotide sequence ID" value="NZ_JAGIOO010000001.1"/>
</dbReference>
<dbReference type="InterPro" id="IPR003807">
    <property type="entry name" value="DUF202"/>
</dbReference>